<feature type="compositionally biased region" description="Low complexity" evidence="1">
    <location>
        <begin position="596"/>
        <end position="614"/>
    </location>
</feature>
<proteinExistence type="predicted"/>
<accession>A0A8H3B2B4</accession>
<dbReference type="OrthoDB" id="2189463at2759"/>
<gene>
    <name evidence="2" type="ORF">RDB_LOCUS59234</name>
</gene>
<feature type="region of interest" description="Disordered" evidence="1">
    <location>
        <begin position="596"/>
        <end position="618"/>
    </location>
</feature>
<feature type="region of interest" description="Disordered" evidence="1">
    <location>
        <begin position="431"/>
        <end position="482"/>
    </location>
</feature>
<name>A0A8H3B2B4_9AGAM</name>
<feature type="region of interest" description="Disordered" evidence="1">
    <location>
        <begin position="1"/>
        <end position="24"/>
    </location>
</feature>
<feature type="region of interest" description="Disordered" evidence="1">
    <location>
        <begin position="95"/>
        <end position="121"/>
    </location>
</feature>
<feature type="region of interest" description="Disordered" evidence="1">
    <location>
        <begin position="671"/>
        <end position="721"/>
    </location>
</feature>
<evidence type="ECO:0000313" key="2">
    <source>
        <dbReference type="EMBL" id="CAE6446280.1"/>
    </source>
</evidence>
<evidence type="ECO:0000256" key="1">
    <source>
        <dbReference type="SAM" id="MobiDB-lite"/>
    </source>
</evidence>
<dbReference type="EMBL" id="CAJMWX010001031">
    <property type="protein sequence ID" value="CAE6446280.1"/>
    <property type="molecule type" value="Genomic_DNA"/>
</dbReference>
<feature type="region of interest" description="Disordered" evidence="1">
    <location>
        <begin position="518"/>
        <end position="560"/>
    </location>
</feature>
<feature type="compositionally biased region" description="Basic residues" evidence="1">
    <location>
        <begin position="535"/>
        <end position="554"/>
    </location>
</feature>
<evidence type="ECO:0000313" key="3">
    <source>
        <dbReference type="Proteomes" id="UP000663888"/>
    </source>
</evidence>
<organism evidence="2 3">
    <name type="scientific">Rhizoctonia solani</name>
    <dbReference type="NCBI Taxonomy" id="456999"/>
    <lineage>
        <taxon>Eukaryota</taxon>
        <taxon>Fungi</taxon>
        <taxon>Dikarya</taxon>
        <taxon>Basidiomycota</taxon>
        <taxon>Agaricomycotina</taxon>
        <taxon>Agaricomycetes</taxon>
        <taxon>Cantharellales</taxon>
        <taxon>Ceratobasidiaceae</taxon>
        <taxon>Rhizoctonia</taxon>
    </lineage>
</organism>
<protein>
    <submittedName>
        <fullName evidence="2">Uncharacterized protein</fullName>
    </submittedName>
</protein>
<feature type="compositionally biased region" description="Basic and acidic residues" evidence="1">
    <location>
        <begin position="707"/>
        <end position="721"/>
    </location>
</feature>
<reference evidence="2" key="1">
    <citation type="submission" date="2021-01" db="EMBL/GenBank/DDBJ databases">
        <authorList>
            <person name="Kaushik A."/>
        </authorList>
    </citation>
    <scope>NUCLEOTIDE SEQUENCE</scope>
    <source>
        <strain evidence="2">AG4-R118</strain>
    </source>
</reference>
<comment type="caution">
    <text evidence="2">The sequence shown here is derived from an EMBL/GenBank/DDBJ whole genome shotgun (WGS) entry which is preliminary data.</text>
</comment>
<feature type="region of interest" description="Disordered" evidence="1">
    <location>
        <begin position="754"/>
        <end position="779"/>
    </location>
</feature>
<feature type="compositionally biased region" description="Low complexity" evidence="1">
    <location>
        <begin position="464"/>
        <end position="474"/>
    </location>
</feature>
<sequence length="823" mass="88647">MNPNAAPHSPPHAPVHLSSGYPSTTPSSPVVGAFGQWGEQTEALSSAMGSFVNKAKAMWRGKRHSYQWAGSADLRGDKDTSRPATQRQATLPLLPLPTNFAGFSRRPTRRRNGGSMQISSPTLISGPNFGWNLPGDGQNAWPLDTEADISREFIHIRSCRSHGYERRSSLPASIDGHSKCDRYSRSISASTLVPPDTSYLTVGPPRAGSVPNLRGCASTEFAPSVDGPSEYDGMCCASPRMMDGLELGVSDTMVAISEAGLLQSCESEELDADVEKLREALANMFPMVQVETDGSLADITGRDCAEASHDIINACLEGEGSSLFYPLHPQESDVIGHPIGQSIPESAGEIALPTSVIQSLWVPQDSCQPNLWSSSLCQLQVQSLAGSLPAEIVSNDICVLELDVAIGPATTVSRPTLKRLHIEDVASRSMLHVPSSMPPRVPARSPSRPNLGQRAHSSPATSILPDPSLRLPPRSCTPDSIRSGASVISKQASEFSFHSARSHRTTRSHFVESQVAQVTRASSVAGPSRTSTLPRKGRSQSRLTKIKSKPKLVKKPTPSDISQPIRTDWIAVSSSSRTLLGQHKASRSSIRRSLYAQSSISSRRSAMSRASSMRTGIVKSPSIRSGLATLSTKPGLRASQSRSALHIRSRIALYSHGVNPKLSAVALQMKGLPASPSTRSLPRASKENPAPQTEPPHRPARSPARPYPERRLEDMSEKENRPIQMMDGASPIEFTLQLTAPFEAAIDRRFARSNFTVSPPTPGLQRSRTTKARPSGLSRKQELNEVHALVAGHGTPLRRAPTIAVPPRNPARVAMGARPGNWI</sequence>
<dbReference type="Proteomes" id="UP000663888">
    <property type="component" value="Unassembled WGS sequence"/>
</dbReference>
<dbReference type="AlphaFoldDB" id="A0A8H3B2B4"/>
<feature type="compositionally biased region" description="Low complexity" evidence="1">
    <location>
        <begin position="14"/>
        <end position="24"/>
    </location>
</feature>